<dbReference type="EMBL" id="GBXM01016264">
    <property type="protein sequence ID" value="JAH92313.1"/>
    <property type="molecule type" value="Transcribed_RNA"/>
</dbReference>
<name>A0A0E9WS76_ANGAN</name>
<dbReference type="AlphaFoldDB" id="A0A0E9WS76"/>
<accession>A0A0E9WS76</accession>
<proteinExistence type="predicted"/>
<protein>
    <submittedName>
        <fullName evidence="1">Uncharacterized protein</fullName>
    </submittedName>
</protein>
<organism evidence="1">
    <name type="scientific">Anguilla anguilla</name>
    <name type="common">European freshwater eel</name>
    <name type="synonym">Muraena anguilla</name>
    <dbReference type="NCBI Taxonomy" id="7936"/>
    <lineage>
        <taxon>Eukaryota</taxon>
        <taxon>Metazoa</taxon>
        <taxon>Chordata</taxon>
        <taxon>Craniata</taxon>
        <taxon>Vertebrata</taxon>
        <taxon>Euteleostomi</taxon>
        <taxon>Actinopterygii</taxon>
        <taxon>Neopterygii</taxon>
        <taxon>Teleostei</taxon>
        <taxon>Anguilliformes</taxon>
        <taxon>Anguillidae</taxon>
        <taxon>Anguilla</taxon>
    </lineage>
</organism>
<evidence type="ECO:0000313" key="1">
    <source>
        <dbReference type="EMBL" id="JAH92313.1"/>
    </source>
</evidence>
<reference evidence="1" key="1">
    <citation type="submission" date="2014-11" db="EMBL/GenBank/DDBJ databases">
        <authorList>
            <person name="Amaro Gonzalez C."/>
        </authorList>
    </citation>
    <scope>NUCLEOTIDE SEQUENCE</scope>
</reference>
<reference evidence="1" key="2">
    <citation type="journal article" date="2015" name="Fish Shellfish Immunol.">
        <title>Early steps in the European eel (Anguilla anguilla)-Vibrio vulnificus interaction in the gills: Role of the RtxA13 toxin.</title>
        <authorList>
            <person name="Callol A."/>
            <person name="Pajuelo D."/>
            <person name="Ebbesson L."/>
            <person name="Teles M."/>
            <person name="MacKenzie S."/>
            <person name="Amaro C."/>
        </authorList>
    </citation>
    <scope>NUCLEOTIDE SEQUENCE</scope>
</reference>
<sequence length="46" mass="5401">MKTDHMYTGIKNKIRQSVQIRKKSPQKTQTINLSTVSFHSYAETFQ</sequence>